<dbReference type="GO" id="GO:0005886">
    <property type="term" value="C:plasma membrane"/>
    <property type="evidence" value="ECO:0007669"/>
    <property type="project" value="UniProtKB-SubCell"/>
</dbReference>
<evidence type="ECO:0000256" key="3">
    <source>
        <dbReference type="ARBA" id="ARBA00022475"/>
    </source>
</evidence>
<feature type="domain" description="Trypanosome variant surface glycoprotein C-terminal" evidence="11">
    <location>
        <begin position="173"/>
        <end position="285"/>
    </location>
</feature>
<dbReference type="GO" id="GO:0098552">
    <property type="term" value="C:side of membrane"/>
    <property type="evidence" value="ECO:0007669"/>
    <property type="project" value="UniProtKB-KW"/>
</dbReference>
<feature type="compositionally biased region" description="Low complexity" evidence="10">
    <location>
        <begin position="218"/>
        <end position="228"/>
    </location>
</feature>
<evidence type="ECO:0000256" key="8">
    <source>
        <dbReference type="ARBA" id="ARBA00023288"/>
    </source>
</evidence>
<evidence type="ECO:0000256" key="9">
    <source>
        <dbReference type="SAM" id="Coils"/>
    </source>
</evidence>
<proteinExistence type="predicted"/>
<dbReference type="InterPro" id="IPR025932">
    <property type="entry name" value="Trypano_VSG_B_N_dom"/>
</dbReference>
<comment type="function">
    <text evidence="1">VSG forms a coat on the surface of the parasite. The trypanosome evades the immune response of the host by expressing a series of antigenically distinct VSGs from an estimated 1000 VSG genes.</text>
</comment>
<evidence type="ECO:0000256" key="10">
    <source>
        <dbReference type="SAM" id="MobiDB-lite"/>
    </source>
</evidence>
<evidence type="ECO:0000256" key="1">
    <source>
        <dbReference type="ARBA" id="ARBA00002523"/>
    </source>
</evidence>
<feature type="coiled-coil region" evidence="9">
    <location>
        <begin position="116"/>
        <end position="143"/>
    </location>
</feature>
<evidence type="ECO:0000259" key="11">
    <source>
        <dbReference type="Pfam" id="PF10659"/>
    </source>
</evidence>
<keyword evidence="8" id="KW-0449">Lipoprotein</keyword>
<dbReference type="VEuPathDB" id="TriTrypDB:Tb1125.11.18190"/>
<reference evidence="13" key="1">
    <citation type="submission" date="2016-08" db="EMBL/GenBank/DDBJ databases">
        <title>VSG repertoire of Trypanosoma brucei EATRO 1125.</title>
        <authorList>
            <person name="Cross G.A."/>
        </authorList>
    </citation>
    <scope>NUCLEOTIDE SEQUENCE</scope>
    <source>
        <strain evidence="13">EATRO 1125</strain>
    </source>
</reference>
<comment type="subcellular location">
    <subcellularLocation>
        <location evidence="2">Cell membrane</location>
        <topology evidence="2">Lipid-anchor</topology>
        <topology evidence="2">GPI-anchor</topology>
    </subcellularLocation>
</comment>
<evidence type="ECO:0000256" key="2">
    <source>
        <dbReference type="ARBA" id="ARBA00004609"/>
    </source>
</evidence>
<organism evidence="13">
    <name type="scientific">Trypanosoma brucei</name>
    <dbReference type="NCBI Taxonomy" id="5691"/>
    <lineage>
        <taxon>Eukaryota</taxon>
        <taxon>Discoba</taxon>
        <taxon>Euglenozoa</taxon>
        <taxon>Kinetoplastea</taxon>
        <taxon>Metakinetoplastina</taxon>
        <taxon>Trypanosomatida</taxon>
        <taxon>Trypanosomatidae</taxon>
        <taxon>Trypanosoma</taxon>
    </lineage>
</organism>
<protein>
    <submittedName>
        <fullName evidence="13">Variant surface glycoprotein 1125.3169</fullName>
    </submittedName>
</protein>
<evidence type="ECO:0000256" key="6">
    <source>
        <dbReference type="ARBA" id="ARBA00023136"/>
    </source>
</evidence>
<feature type="compositionally biased region" description="Basic and acidic residues" evidence="10">
    <location>
        <begin position="229"/>
        <end position="258"/>
    </location>
</feature>
<keyword evidence="4" id="KW-0336">GPI-anchor</keyword>
<feature type="domain" description="Trypanosome variant surface glycoprotein B-type N-terminal" evidence="12">
    <location>
        <begin position="3"/>
        <end position="131"/>
    </location>
</feature>
<feature type="compositionally biased region" description="Basic and acidic residues" evidence="10">
    <location>
        <begin position="198"/>
        <end position="207"/>
    </location>
</feature>
<name>A0A1J0R9P0_9TRYP</name>
<dbReference type="AlphaFoldDB" id="A0A1J0R9P0"/>
<evidence type="ECO:0000256" key="4">
    <source>
        <dbReference type="ARBA" id="ARBA00022622"/>
    </source>
</evidence>
<dbReference type="EMBL" id="KX700564">
    <property type="protein sequence ID" value="APD74520.1"/>
    <property type="molecule type" value="Genomic_DNA"/>
</dbReference>
<keyword evidence="3" id="KW-1003">Cell membrane</keyword>
<evidence type="ECO:0000313" key="13">
    <source>
        <dbReference type="EMBL" id="APD74520.1"/>
    </source>
</evidence>
<keyword evidence="7" id="KW-0325">Glycoprotein</keyword>
<evidence type="ECO:0000256" key="7">
    <source>
        <dbReference type="ARBA" id="ARBA00023180"/>
    </source>
</evidence>
<accession>A0A1J0R9P0</accession>
<dbReference type="Pfam" id="PF10659">
    <property type="entry name" value="Trypan_glycop_C"/>
    <property type="match status" value="1"/>
</dbReference>
<keyword evidence="5" id="KW-0732">Signal</keyword>
<keyword evidence="9" id="KW-0175">Coiled coil</keyword>
<feature type="region of interest" description="Disordered" evidence="10">
    <location>
        <begin position="198"/>
        <end position="258"/>
    </location>
</feature>
<evidence type="ECO:0000256" key="5">
    <source>
        <dbReference type="ARBA" id="ARBA00022729"/>
    </source>
</evidence>
<evidence type="ECO:0000259" key="12">
    <source>
        <dbReference type="Pfam" id="PF13206"/>
    </source>
</evidence>
<keyword evidence="6" id="KW-0472">Membrane</keyword>
<dbReference type="Pfam" id="PF13206">
    <property type="entry name" value="VSG_B"/>
    <property type="match status" value="1"/>
</dbReference>
<sequence>MEKTCTSTTAAGTHVGASFASVAAIMTKLVENCPERPQRQLTGDEIRQALSELKASASRTNIQTRFGKFVTTDCHGHSDSGQCVLYKGNVATAKGEIDTSTWSTQLAAAADTIDAITTHNEKVSQAQEKIRQAKEAIMTIMRLPLMPHSTPGMATINKTTTTGTDAGDNQKKCEQHHNNQTECEKLKCSYDANAADGRKCKPKEGKGKTNQGEGDGASGATAASAGCAAHKDKNTCENDKKDGKPSRAWRKGKDNESDLEKEMCQNGSFLVNKQLGLMAAFFLEFATF</sequence>
<dbReference type="InterPro" id="IPR019609">
    <property type="entry name" value="Variant_surf_glycoprt_trypan_C"/>
</dbReference>